<dbReference type="InterPro" id="IPR058365">
    <property type="entry name" value="DUF8052"/>
</dbReference>
<evidence type="ECO:0000313" key="4">
    <source>
        <dbReference type="Proteomes" id="UP001596296"/>
    </source>
</evidence>
<feature type="region of interest" description="Disordered" evidence="1">
    <location>
        <begin position="1"/>
        <end position="71"/>
    </location>
</feature>
<evidence type="ECO:0000259" key="2">
    <source>
        <dbReference type="Pfam" id="PF26226"/>
    </source>
</evidence>
<evidence type="ECO:0000256" key="1">
    <source>
        <dbReference type="SAM" id="MobiDB-lite"/>
    </source>
</evidence>
<proteinExistence type="predicted"/>
<comment type="caution">
    <text evidence="3">The sequence shown here is derived from an EMBL/GenBank/DDBJ whole genome shotgun (WGS) entry which is preliminary data.</text>
</comment>
<protein>
    <recommendedName>
        <fullName evidence="2">DUF8052 domain-containing protein</fullName>
    </recommendedName>
</protein>
<feature type="compositionally biased region" description="Gly residues" evidence="1">
    <location>
        <begin position="47"/>
        <end position="59"/>
    </location>
</feature>
<dbReference type="Pfam" id="PF26226">
    <property type="entry name" value="DUF8052"/>
    <property type="match status" value="1"/>
</dbReference>
<feature type="domain" description="DUF8052" evidence="2">
    <location>
        <begin position="78"/>
        <end position="234"/>
    </location>
</feature>
<feature type="compositionally biased region" description="Basic and acidic residues" evidence="1">
    <location>
        <begin position="1"/>
        <end position="11"/>
    </location>
</feature>
<name>A0ABD5UQG8_9EURY</name>
<reference evidence="3 4" key="1">
    <citation type="journal article" date="2019" name="Int. J. Syst. Evol. Microbiol.">
        <title>The Global Catalogue of Microorganisms (GCM) 10K type strain sequencing project: providing services to taxonomists for standard genome sequencing and annotation.</title>
        <authorList>
            <consortium name="The Broad Institute Genomics Platform"/>
            <consortium name="The Broad Institute Genome Sequencing Center for Infectious Disease"/>
            <person name="Wu L."/>
            <person name="Ma J."/>
        </authorList>
    </citation>
    <scope>NUCLEOTIDE SEQUENCE [LARGE SCALE GENOMIC DNA]</scope>
    <source>
        <strain evidence="3 4">SKJ47</strain>
    </source>
</reference>
<sequence length="265" mass="29034">MSEPDATREESAGVEADATGEPSEDSAGAGVDAVVNGGEVEVDGSGSEVGGSEVGGGGIESDADGVDADVGVPELGDEYLRRVARRLRYSYDLEADHRAGRERFDLYGLLAVENQRQFLHRSINWANHESREHVFVRRSSTVSPDELDRLVETGHAIADDRIEADETHQVTEFTFVTVTPEIPDDVRSYVDGFRDRTLLRFGYYGHYEVNLAVVSPDREDAVASELAAVVEAFTLWEDGTSAERGSSTEPRGTLSRVANWLRNRN</sequence>
<evidence type="ECO:0000313" key="3">
    <source>
        <dbReference type="EMBL" id="MFC6891704.1"/>
    </source>
</evidence>
<dbReference type="EMBL" id="JBHSXL010000003">
    <property type="protein sequence ID" value="MFC6891704.1"/>
    <property type="molecule type" value="Genomic_DNA"/>
</dbReference>
<organism evidence="3 4">
    <name type="scientific">Halopenitus salinus</name>
    <dbReference type="NCBI Taxonomy" id="1198295"/>
    <lineage>
        <taxon>Archaea</taxon>
        <taxon>Methanobacteriati</taxon>
        <taxon>Methanobacteriota</taxon>
        <taxon>Stenosarchaea group</taxon>
        <taxon>Halobacteria</taxon>
        <taxon>Halobacteriales</taxon>
        <taxon>Haloferacaceae</taxon>
        <taxon>Halopenitus</taxon>
    </lineage>
</organism>
<feature type="compositionally biased region" description="Low complexity" evidence="1">
    <location>
        <begin position="25"/>
        <end position="46"/>
    </location>
</feature>
<accession>A0ABD5UQG8</accession>
<gene>
    <name evidence="3" type="ORF">ACFQE9_03595</name>
</gene>
<dbReference type="RefSeq" id="WP_379740447.1">
    <property type="nucleotide sequence ID" value="NZ_JBHSVN010000001.1"/>
</dbReference>
<dbReference type="AlphaFoldDB" id="A0ABD5UQG8"/>
<keyword evidence="4" id="KW-1185">Reference proteome</keyword>
<dbReference type="Proteomes" id="UP001596296">
    <property type="component" value="Unassembled WGS sequence"/>
</dbReference>